<evidence type="ECO:0000256" key="1">
    <source>
        <dbReference type="SAM" id="MobiDB-lite"/>
    </source>
</evidence>
<dbReference type="AlphaFoldDB" id="V6TBN2"/>
<accession>V6TBN2</accession>
<name>V6TBN2_GIAIN</name>
<sequence>VMAETQSMEQSKASSEAQQEKQGTQGVKLYPAKFHQLVPEAKYFSFLVQALPIVSMDRLRRISSGGKYANRCVIHPAAMVLFSRGLNLILARIILNSIFVYDSSSTLRSINRDICIGADEVFEMDPYLNKSTIARDYPLMKNLLYSLKASAMKEERGGERVSRSYDESNEVEKFKSKLLLHYVSKSELGSGCRSLVLSRYAKSLTTVHIREGLRLHVRFADVLRLPRVYALSQMPPRLTTEQLDVHQLSIIPCINWVQILVYNLPYKYEVMTHIRNGYLMRLVTEGWIKLQDTASTSQGSNPRGVLDFYNADSSTESRIGELECIIPTDSIEYSIYFLVDYWIRMSFFFHVTDFEICNKDRPQQEQEYTPQNFPMHVRPQLIDGISIRKLEEALLLRYNLPIPREYDNIPYIGEV</sequence>
<evidence type="ECO:0000313" key="3">
    <source>
        <dbReference type="Proteomes" id="UP000018320"/>
    </source>
</evidence>
<reference evidence="2 3" key="2">
    <citation type="journal article" date="2013" name="Genome Biol. Evol.">
        <title>Genome sequencing of Giardia lamblia genotypes A2 and B isolates (DH and GS) and comparative analysis with the genomes of genotypes A1 and E (WB and Pig).</title>
        <authorList>
            <person name="Adam R.D."/>
            <person name="Dahlstrom E.W."/>
            <person name="Martens C.A."/>
            <person name="Bruno D.P."/>
            <person name="Barbian K.D."/>
            <person name="Ricklefs S.M."/>
            <person name="Hernandez M.M."/>
            <person name="Narla N.P."/>
            <person name="Patel R.B."/>
            <person name="Porcella S.F."/>
            <person name="Nash T.E."/>
        </authorList>
    </citation>
    <scope>NUCLEOTIDE SEQUENCE [LARGE SCALE GENOMIC DNA]</scope>
    <source>
        <strain evidence="2 3">DH</strain>
    </source>
</reference>
<protein>
    <submittedName>
        <fullName evidence="2">Uncharacterized protein</fullName>
    </submittedName>
</protein>
<dbReference type="VEuPathDB" id="GiardiaDB:QR46_0805"/>
<dbReference type="EMBL" id="AHGT01000051">
    <property type="protein sequence ID" value="ESU36271.1"/>
    <property type="molecule type" value="Genomic_DNA"/>
</dbReference>
<comment type="caution">
    <text evidence="2">The sequence shown here is derived from an EMBL/GenBank/DDBJ whole genome shotgun (WGS) entry which is preliminary data.</text>
</comment>
<feature type="region of interest" description="Disordered" evidence="1">
    <location>
        <begin position="1"/>
        <end position="24"/>
    </location>
</feature>
<evidence type="ECO:0000313" key="2">
    <source>
        <dbReference type="EMBL" id="ESU36271.1"/>
    </source>
</evidence>
<reference evidence="3" key="1">
    <citation type="submission" date="2012-02" db="EMBL/GenBank/DDBJ databases">
        <title>Genome sequencing of Giardia lamblia Genotypes A2 and B isolates (DH and GS) and comparative analysis with the genomes of Genotypes A1 and E (WB and Pig).</title>
        <authorList>
            <person name="Adam R."/>
            <person name="Dahlstrom E."/>
            <person name="Martens C."/>
            <person name="Bruno D."/>
            <person name="Barbian K."/>
            <person name="Porcella S.F."/>
            <person name="Nash T."/>
        </authorList>
    </citation>
    <scope>NUCLEOTIDE SEQUENCE</scope>
    <source>
        <strain evidence="3">DH</strain>
    </source>
</reference>
<dbReference type="VEuPathDB" id="GiardiaDB:GL50803_0016089"/>
<dbReference type="VEuPathDB" id="GiardiaDB:GL50581_2655"/>
<dbReference type="VEuPathDB" id="GiardiaDB:DHA2_150420"/>
<feature type="non-terminal residue" evidence="2">
    <location>
        <position position="1"/>
    </location>
</feature>
<organism evidence="2 3">
    <name type="scientific">Giardia intestinalis</name>
    <name type="common">Giardia lamblia</name>
    <dbReference type="NCBI Taxonomy" id="5741"/>
    <lineage>
        <taxon>Eukaryota</taxon>
        <taxon>Metamonada</taxon>
        <taxon>Diplomonadida</taxon>
        <taxon>Hexamitidae</taxon>
        <taxon>Giardiinae</taxon>
        <taxon>Giardia</taxon>
    </lineage>
</organism>
<proteinExistence type="predicted"/>
<dbReference type="Proteomes" id="UP000018320">
    <property type="component" value="Unassembled WGS sequence"/>
</dbReference>
<gene>
    <name evidence="2" type="ORF">DHA2_150420</name>
</gene>